<comment type="caution">
    <text evidence="1">The sequence shown here is derived from an EMBL/GenBank/DDBJ whole genome shotgun (WGS) entry which is preliminary data.</text>
</comment>
<sequence length="202" mass="21881">MIFSISIAPPQTHCVHDGTSEQFSHQPRVATFSILPGTTHVGWGSFWRTSVASLTPLLLSSVTLLDEGCFAETPLPSLVGLPPSLLYVADGAFDSCHLLPSLSHLPYATEAHPTAFGEGDSRCKLLLAKARELGFADIDGWVQDRRLTPARRRALLLCVAAARRQEGVRRSRSRVCPVLAGIASLPDELIRELTCVAFGDHV</sequence>
<evidence type="ECO:0000313" key="2">
    <source>
        <dbReference type="Proteomes" id="UP001165060"/>
    </source>
</evidence>
<keyword evidence="2" id="KW-1185">Reference proteome</keyword>
<protein>
    <recommendedName>
        <fullName evidence="3">DDE Tnp4 domain-containing protein</fullName>
    </recommendedName>
</protein>
<accession>A0ABQ6N0I8</accession>
<gene>
    <name evidence="1" type="ORF">TeGR_g14976</name>
</gene>
<evidence type="ECO:0008006" key="3">
    <source>
        <dbReference type="Google" id="ProtNLM"/>
    </source>
</evidence>
<name>A0ABQ6N0I8_9STRA</name>
<evidence type="ECO:0000313" key="1">
    <source>
        <dbReference type="EMBL" id="GMI36511.1"/>
    </source>
</evidence>
<proteinExistence type="predicted"/>
<organism evidence="1 2">
    <name type="scientific">Tetraparma gracilis</name>
    <dbReference type="NCBI Taxonomy" id="2962635"/>
    <lineage>
        <taxon>Eukaryota</taxon>
        <taxon>Sar</taxon>
        <taxon>Stramenopiles</taxon>
        <taxon>Ochrophyta</taxon>
        <taxon>Bolidophyceae</taxon>
        <taxon>Parmales</taxon>
        <taxon>Triparmaceae</taxon>
        <taxon>Tetraparma</taxon>
    </lineage>
</organism>
<reference evidence="1 2" key="1">
    <citation type="journal article" date="2023" name="Commun. Biol.">
        <title>Genome analysis of Parmales, the sister group of diatoms, reveals the evolutionary specialization of diatoms from phago-mixotrophs to photoautotrophs.</title>
        <authorList>
            <person name="Ban H."/>
            <person name="Sato S."/>
            <person name="Yoshikawa S."/>
            <person name="Yamada K."/>
            <person name="Nakamura Y."/>
            <person name="Ichinomiya M."/>
            <person name="Sato N."/>
            <person name="Blanc-Mathieu R."/>
            <person name="Endo H."/>
            <person name="Kuwata A."/>
            <person name="Ogata H."/>
        </authorList>
    </citation>
    <scope>NUCLEOTIDE SEQUENCE [LARGE SCALE GENOMIC DNA]</scope>
</reference>
<dbReference type="Proteomes" id="UP001165060">
    <property type="component" value="Unassembled WGS sequence"/>
</dbReference>
<dbReference type="EMBL" id="BRYB01003428">
    <property type="protein sequence ID" value="GMI36511.1"/>
    <property type="molecule type" value="Genomic_DNA"/>
</dbReference>